<dbReference type="AlphaFoldDB" id="A0AAD4BVS7"/>
<dbReference type="Proteomes" id="UP001194468">
    <property type="component" value="Unassembled WGS sequence"/>
</dbReference>
<comment type="caution">
    <text evidence="1">The sequence shown here is derived from an EMBL/GenBank/DDBJ whole genome shotgun (WGS) entry which is preliminary data.</text>
</comment>
<name>A0AAD4BVS7_BOLED</name>
<accession>A0AAD4BVS7</accession>
<gene>
    <name evidence="1" type="ORF">L210DRAFT_3612077</name>
</gene>
<dbReference type="InterPro" id="IPR046521">
    <property type="entry name" value="DUF6698"/>
</dbReference>
<evidence type="ECO:0000313" key="1">
    <source>
        <dbReference type="EMBL" id="KAF8440781.1"/>
    </source>
</evidence>
<proteinExistence type="predicted"/>
<reference evidence="1" key="2">
    <citation type="journal article" date="2020" name="Nat. Commun.">
        <title>Large-scale genome sequencing of mycorrhizal fungi provides insights into the early evolution of symbiotic traits.</title>
        <authorList>
            <person name="Miyauchi S."/>
            <person name="Kiss E."/>
            <person name="Kuo A."/>
            <person name="Drula E."/>
            <person name="Kohler A."/>
            <person name="Sanchez-Garcia M."/>
            <person name="Morin E."/>
            <person name="Andreopoulos B."/>
            <person name="Barry K.W."/>
            <person name="Bonito G."/>
            <person name="Buee M."/>
            <person name="Carver A."/>
            <person name="Chen C."/>
            <person name="Cichocki N."/>
            <person name="Clum A."/>
            <person name="Culley D."/>
            <person name="Crous P.W."/>
            <person name="Fauchery L."/>
            <person name="Girlanda M."/>
            <person name="Hayes R.D."/>
            <person name="Keri Z."/>
            <person name="LaButti K."/>
            <person name="Lipzen A."/>
            <person name="Lombard V."/>
            <person name="Magnuson J."/>
            <person name="Maillard F."/>
            <person name="Murat C."/>
            <person name="Nolan M."/>
            <person name="Ohm R.A."/>
            <person name="Pangilinan J."/>
            <person name="Pereira M.F."/>
            <person name="Perotto S."/>
            <person name="Peter M."/>
            <person name="Pfister S."/>
            <person name="Riley R."/>
            <person name="Sitrit Y."/>
            <person name="Stielow J.B."/>
            <person name="Szollosi G."/>
            <person name="Zifcakova L."/>
            <person name="Stursova M."/>
            <person name="Spatafora J.W."/>
            <person name="Tedersoo L."/>
            <person name="Vaario L.M."/>
            <person name="Yamada A."/>
            <person name="Yan M."/>
            <person name="Wang P."/>
            <person name="Xu J."/>
            <person name="Bruns T."/>
            <person name="Baldrian P."/>
            <person name="Vilgalys R."/>
            <person name="Dunand C."/>
            <person name="Henrissat B."/>
            <person name="Grigoriev I.V."/>
            <person name="Hibbett D."/>
            <person name="Nagy L.G."/>
            <person name="Martin F.M."/>
        </authorList>
    </citation>
    <scope>NUCLEOTIDE SEQUENCE</scope>
    <source>
        <strain evidence="1">BED1</strain>
    </source>
</reference>
<evidence type="ECO:0000313" key="2">
    <source>
        <dbReference type="Proteomes" id="UP001194468"/>
    </source>
</evidence>
<dbReference type="EMBL" id="WHUW01000011">
    <property type="protein sequence ID" value="KAF8440781.1"/>
    <property type="molecule type" value="Genomic_DNA"/>
</dbReference>
<keyword evidence="2" id="KW-1185">Reference proteome</keyword>
<sequence>MPWWGFYMNMDTFIGNGCQNGQIKEKLCNRQLRVTGDQWPIILYANYMYDAKDPWNGLLHSGILISAYKYIFTSPSSGDLKELKATHSCNARIHGAHFSLTLAQVFPHTDLLTDLERFYNSILKLLDDLDERDEVNQLLQWWNR</sequence>
<protein>
    <submittedName>
        <fullName evidence="1">Uncharacterized protein</fullName>
    </submittedName>
</protein>
<organism evidence="1 2">
    <name type="scientific">Boletus edulis BED1</name>
    <dbReference type="NCBI Taxonomy" id="1328754"/>
    <lineage>
        <taxon>Eukaryota</taxon>
        <taxon>Fungi</taxon>
        <taxon>Dikarya</taxon>
        <taxon>Basidiomycota</taxon>
        <taxon>Agaricomycotina</taxon>
        <taxon>Agaricomycetes</taxon>
        <taxon>Agaricomycetidae</taxon>
        <taxon>Boletales</taxon>
        <taxon>Boletineae</taxon>
        <taxon>Boletaceae</taxon>
        <taxon>Boletoideae</taxon>
        <taxon>Boletus</taxon>
    </lineage>
</organism>
<dbReference type="Pfam" id="PF20414">
    <property type="entry name" value="DUF6698"/>
    <property type="match status" value="1"/>
</dbReference>
<reference evidence="1" key="1">
    <citation type="submission" date="2019-10" db="EMBL/GenBank/DDBJ databases">
        <authorList>
            <consortium name="DOE Joint Genome Institute"/>
            <person name="Kuo A."/>
            <person name="Miyauchi S."/>
            <person name="Kiss E."/>
            <person name="Drula E."/>
            <person name="Kohler A."/>
            <person name="Sanchez-Garcia M."/>
            <person name="Andreopoulos B."/>
            <person name="Barry K.W."/>
            <person name="Bonito G."/>
            <person name="Buee M."/>
            <person name="Carver A."/>
            <person name="Chen C."/>
            <person name="Cichocki N."/>
            <person name="Clum A."/>
            <person name="Culley D."/>
            <person name="Crous P.W."/>
            <person name="Fauchery L."/>
            <person name="Girlanda M."/>
            <person name="Hayes R."/>
            <person name="Keri Z."/>
            <person name="LaButti K."/>
            <person name="Lipzen A."/>
            <person name="Lombard V."/>
            <person name="Magnuson J."/>
            <person name="Maillard F."/>
            <person name="Morin E."/>
            <person name="Murat C."/>
            <person name="Nolan M."/>
            <person name="Ohm R."/>
            <person name="Pangilinan J."/>
            <person name="Pereira M."/>
            <person name="Perotto S."/>
            <person name="Peter M."/>
            <person name="Riley R."/>
            <person name="Sitrit Y."/>
            <person name="Stielow B."/>
            <person name="Szollosi G."/>
            <person name="Zifcakova L."/>
            <person name="Stursova M."/>
            <person name="Spatafora J.W."/>
            <person name="Tedersoo L."/>
            <person name="Vaario L.-M."/>
            <person name="Yamada A."/>
            <person name="Yan M."/>
            <person name="Wang P."/>
            <person name="Xu J."/>
            <person name="Bruns T."/>
            <person name="Baldrian P."/>
            <person name="Vilgalys R."/>
            <person name="Henrissat B."/>
            <person name="Grigoriev I.V."/>
            <person name="Hibbett D."/>
            <person name="Nagy L.G."/>
            <person name="Martin F.M."/>
        </authorList>
    </citation>
    <scope>NUCLEOTIDE SEQUENCE</scope>
    <source>
        <strain evidence="1">BED1</strain>
    </source>
</reference>